<organism evidence="2 3">
    <name type="scientific">Tanacetum coccineum</name>
    <dbReference type="NCBI Taxonomy" id="301880"/>
    <lineage>
        <taxon>Eukaryota</taxon>
        <taxon>Viridiplantae</taxon>
        <taxon>Streptophyta</taxon>
        <taxon>Embryophyta</taxon>
        <taxon>Tracheophyta</taxon>
        <taxon>Spermatophyta</taxon>
        <taxon>Magnoliopsida</taxon>
        <taxon>eudicotyledons</taxon>
        <taxon>Gunneridae</taxon>
        <taxon>Pentapetalae</taxon>
        <taxon>asterids</taxon>
        <taxon>campanulids</taxon>
        <taxon>Asterales</taxon>
        <taxon>Asteraceae</taxon>
        <taxon>Asteroideae</taxon>
        <taxon>Anthemideae</taxon>
        <taxon>Anthemidinae</taxon>
        <taxon>Tanacetum</taxon>
    </lineage>
</organism>
<proteinExistence type="inferred from homology"/>
<gene>
    <name evidence="2" type="ORF">Tco_0909048</name>
</gene>
<evidence type="ECO:0000313" key="3">
    <source>
        <dbReference type="Proteomes" id="UP001151760"/>
    </source>
</evidence>
<dbReference type="EMBL" id="BQNB010014488">
    <property type="protein sequence ID" value="GJT28773.1"/>
    <property type="molecule type" value="Genomic_DNA"/>
</dbReference>
<protein>
    <submittedName>
        <fullName evidence="2">Zinc finger, CCHC-type containing protein</fullName>
    </submittedName>
</protein>
<evidence type="ECO:0000313" key="2">
    <source>
        <dbReference type="EMBL" id="GJT28773.1"/>
    </source>
</evidence>
<comment type="similarity">
    <text evidence="1">Belongs to the ARG7 family.</text>
</comment>
<dbReference type="PANTHER" id="PTHR48435:SF1">
    <property type="entry name" value="POLYPROTEIN"/>
    <property type="match status" value="1"/>
</dbReference>
<sequence>MTWYMMILEINQPSLTGTNVLRVHLEPGFQGKEKNCPPRAVIAPPRAVNVNDATIVDKGCFVVYSCDGVRFVITIDYLMNDLFQELLEMAVEEYGLQRDGPIRLPLNAALMQYTISHIERQISKELEEELRITITSWKCLSTSNMQFEQVQTQLLVQRKLKPSTRKEPTFSQESQPIANFVASTKTPGVLPIQKVNPISLFLNSLTQTDKPQNPQFIAPVIKPQKYYEEFDNVESFEHLFIAEPENAESTVQFDAEDYEEYQENLNQETPTEFPMSDIKQYFTFDDIPPSKWHERSIEMLTWCTAELHPWEHTIHAREEFLKMKCCSFQKKDLEKHYDHMSQRFYCLNGVDDVNLKQVFLNSFPESLENEAYRALEEKNKKFLSEFERTGKCLGIACDDKYLQIKCKDKSSCDCHFARNCPDKKRSQALIQALNQVEPVDVSDLESLYSLDDEPSDSVLCMIAYSYFSSDDDSDSDSLESDSDFRVYMINPIPYILPIQEDPPLPLAKIYLLTDAYAKPIPVIAFFDTGSSVSILNPNILPDHYWKPHHQNFMAANGEKFVIDKISVPINIRLFPKCVIKRRLLGSSSHGKDLLIGFDILHKLPNLRWTGEGLHYRSFFNPWTAMHRLFVASITPPIFNINNIKQRLI</sequence>
<dbReference type="InterPro" id="IPR021109">
    <property type="entry name" value="Peptidase_aspartic_dom_sf"/>
</dbReference>
<evidence type="ECO:0000256" key="1">
    <source>
        <dbReference type="ARBA" id="ARBA00006974"/>
    </source>
</evidence>
<dbReference type="SUPFAM" id="SSF50630">
    <property type="entry name" value="Acid proteases"/>
    <property type="match status" value="1"/>
</dbReference>
<name>A0ABQ5CR14_9ASTR</name>
<dbReference type="InterPro" id="IPR003676">
    <property type="entry name" value="SAUR_fam"/>
</dbReference>
<dbReference type="PANTHER" id="PTHR48435">
    <property type="entry name" value="POLYPROTEIN"/>
    <property type="match status" value="1"/>
</dbReference>
<dbReference type="Pfam" id="PF02519">
    <property type="entry name" value="Auxin_inducible"/>
    <property type="match status" value="1"/>
</dbReference>
<comment type="caution">
    <text evidence="2">The sequence shown here is derived from an EMBL/GenBank/DDBJ whole genome shotgun (WGS) entry which is preliminary data.</text>
</comment>
<keyword evidence="3" id="KW-1185">Reference proteome</keyword>
<reference evidence="2" key="1">
    <citation type="journal article" date="2022" name="Int. J. Mol. Sci.">
        <title>Draft Genome of Tanacetum Coccineum: Genomic Comparison of Closely Related Tanacetum-Family Plants.</title>
        <authorList>
            <person name="Yamashiro T."/>
            <person name="Shiraishi A."/>
            <person name="Nakayama K."/>
            <person name="Satake H."/>
        </authorList>
    </citation>
    <scope>NUCLEOTIDE SEQUENCE</scope>
</reference>
<dbReference type="Proteomes" id="UP001151760">
    <property type="component" value="Unassembled WGS sequence"/>
</dbReference>
<dbReference type="InterPro" id="IPR053098">
    <property type="entry name" value="Petuviruses_polyprotein"/>
</dbReference>
<accession>A0ABQ5CR14</accession>
<reference evidence="2" key="2">
    <citation type="submission" date="2022-01" db="EMBL/GenBank/DDBJ databases">
        <authorList>
            <person name="Yamashiro T."/>
            <person name="Shiraishi A."/>
            <person name="Satake H."/>
            <person name="Nakayama K."/>
        </authorList>
    </citation>
    <scope>NUCLEOTIDE SEQUENCE</scope>
</reference>